<dbReference type="GO" id="GO:0043657">
    <property type="term" value="C:host cell"/>
    <property type="evidence" value="ECO:0007669"/>
    <property type="project" value="UniProtKB-SubCell"/>
</dbReference>
<evidence type="ECO:0000256" key="3">
    <source>
        <dbReference type="ARBA" id="ARBA00022525"/>
    </source>
</evidence>
<protein>
    <recommendedName>
        <fullName evidence="5">Crinkler effector protein N-terminal domain-containing protein</fullName>
    </recommendedName>
</protein>
<dbReference type="OrthoDB" id="2427869at2759"/>
<evidence type="ECO:0000256" key="2">
    <source>
        <dbReference type="ARBA" id="ARBA00004613"/>
    </source>
</evidence>
<feature type="region of interest" description="Disordered" evidence="4">
    <location>
        <begin position="142"/>
        <end position="165"/>
    </location>
</feature>
<keyword evidence="3" id="KW-0964">Secreted</keyword>
<keyword evidence="7" id="KW-1185">Reference proteome</keyword>
<proteinExistence type="predicted"/>
<evidence type="ECO:0000313" key="6">
    <source>
        <dbReference type="EMBL" id="KAG2086817.1"/>
    </source>
</evidence>
<comment type="subcellular location">
    <subcellularLocation>
        <location evidence="1">Host cell</location>
    </subcellularLocation>
    <subcellularLocation>
        <location evidence="2">Secreted</location>
    </subcellularLocation>
</comment>
<evidence type="ECO:0000259" key="5">
    <source>
        <dbReference type="Pfam" id="PF20147"/>
    </source>
</evidence>
<accession>A0A9P7JLC1</accession>
<organism evidence="6 7">
    <name type="scientific">Suillus discolor</name>
    <dbReference type="NCBI Taxonomy" id="1912936"/>
    <lineage>
        <taxon>Eukaryota</taxon>
        <taxon>Fungi</taxon>
        <taxon>Dikarya</taxon>
        <taxon>Basidiomycota</taxon>
        <taxon>Agaricomycotina</taxon>
        <taxon>Agaricomycetes</taxon>
        <taxon>Agaricomycetidae</taxon>
        <taxon>Boletales</taxon>
        <taxon>Suillineae</taxon>
        <taxon>Suillaceae</taxon>
        <taxon>Suillus</taxon>
    </lineage>
</organism>
<evidence type="ECO:0000256" key="4">
    <source>
        <dbReference type="SAM" id="MobiDB-lite"/>
    </source>
</evidence>
<evidence type="ECO:0000256" key="1">
    <source>
        <dbReference type="ARBA" id="ARBA00004340"/>
    </source>
</evidence>
<sequence length="190" mass="21194">MSGLLHLKLNCIVLGDDPCHIFPVNVERTKTVGDLRNVIKDAKKPEFDHVAADRLELWKVKINLNDTNFCNAIIDEGVELHPLTKLSDVFVDGIERGCIHIVVRHPAVARHIPAVDRRITYQEGRGVTLTVGRRVRTRIGLLSDGSSEPTEAEGGSRLDRMSRVPPVISVRRRSSRYRASGYVLSRKGAT</sequence>
<dbReference type="Proteomes" id="UP000823399">
    <property type="component" value="Unassembled WGS sequence"/>
</dbReference>
<evidence type="ECO:0000313" key="7">
    <source>
        <dbReference type="Proteomes" id="UP000823399"/>
    </source>
</evidence>
<dbReference type="Pfam" id="PF20147">
    <property type="entry name" value="Crinkler"/>
    <property type="match status" value="1"/>
</dbReference>
<feature type="domain" description="Crinkler effector protein N-terminal" evidence="5">
    <location>
        <begin position="7"/>
        <end position="104"/>
    </location>
</feature>
<dbReference type="GeneID" id="64704908"/>
<reference evidence="6" key="1">
    <citation type="journal article" date="2020" name="New Phytol.">
        <title>Comparative genomics reveals dynamic genome evolution in host specialist ectomycorrhizal fungi.</title>
        <authorList>
            <person name="Lofgren L.A."/>
            <person name="Nguyen N.H."/>
            <person name="Vilgalys R."/>
            <person name="Ruytinx J."/>
            <person name="Liao H.L."/>
            <person name="Branco S."/>
            <person name="Kuo A."/>
            <person name="LaButti K."/>
            <person name="Lipzen A."/>
            <person name="Andreopoulos W."/>
            <person name="Pangilinan J."/>
            <person name="Riley R."/>
            <person name="Hundley H."/>
            <person name="Na H."/>
            <person name="Barry K."/>
            <person name="Grigoriev I.V."/>
            <person name="Stajich J.E."/>
            <person name="Kennedy P.G."/>
        </authorList>
    </citation>
    <scope>NUCLEOTIDE SEQUENCE</scope>
    <source>
        <strain evidence="6">FC423</strain>
    </source>
</reference>
<comment type="caution">
    <text evidence="6">The sequence shown here is derived from an EMBL/GenBank/DDBJ whole genome shotgun (WGS) entry which is preliminary data.</text>
</comment>
<dbReference type="GO" id="GO:0005576">
    <property type="term" value="C:extracellular region"/>
    <property type="evidence" value="ECO:0007669"/>
    <property type="project" value="UniProtKB-SubCell"/>
</dbReference>
<name>A0A9P7JLC1_9AGAM</name>
<dbReference type="AlphaFoldDB" id="A0A9P7JLC1"/>
<dbReference type="RefSeq" id="XP_041285023.1">
    <property type="nucleotide sequence ID" value="XM_041442649.1"/>
</dbReference>
<gene>
    <name evidence="6" type="ORF">F5147DRAFT_781513</name>
</gene>
<dbReference type="InterPro" id="IPR045379">
    <property type="entry name" value="Crinkler_N"/>
</dbReference>
<dbReference type="EMBL" id="JABBWM010000140">
    <property type="protein sequence ID" value="KAG2086817.1"/>
    <property type="molecule type" value="Genomic_DNA"/>
</dbReference>